<evidence type="ECO:0000313" key="3">
    <source>
        <dbReference type="Proteomes" id="UP000006034"/>
    </source>
</evidence>
<reference evidence="2 3" key="2">
    <citation type="submission" date="2013-04" db="EMBL/GenBank/DDBJ databases">
        <title>The Genome Sequence of Bilophila wadsworthia 3_1_6.</title>
        <authorList>
            <consortium name="The Broad Institute Genomics Platform"/>
            <person name="Earl A."/>
            <person name="Ward D."/>
            <person name="Feldgarden M."/>
            <person name="Gevers D."/>
            <person name="Sibley C."/>
            <person name="Strauss J."/>
            <person name="Allen-Vercoe E."/>
            <person name="Walker B."/>
            <person name="Young S."/>
            <person name="Zeng Q."/>
            <person name="Gargeya S."/>
            <person name="Fitzgerald M."/>
            <person name="Haas B."/>
            <person name="Abouelleil A."/>
            <person name="Allen A.W."/>
            <person name="Alvarado L."/>
            <person name="Arachchi H.M."/>
            <person name="Berlin A.M."/>
            <person name="Chapman S.B."/>
            <person name="Gainer-Dewar J."/>
            <person name="Goldberg J."/>
            <person name="Griggs A."/>
            <person name="Gujja S."/>
            <person name="Hansen M."/>
            <person name="Howarth C."/>
            <person name="Imamovic A."/>
            <person name="Ireland A."/>
            <person name="Larimer J."/>
            <person name="McCowan C."/>
            <person name="Murphy C."/>
            <person name="Pearson M."/>
            <person name="Poon T.W."/>
            <person name="Priest M."/>
            <person name="Roberts A."/>
            <person name="Saif S."/>
            <person name="Shea T."/>
            <person name="Sisk P."/>
            <person name="Sykes S."/>
            <person name="Wortman J."/>
            <person name="Nusbaum C."/>
            <person name="Birren B."/>
        </authorList>
    </citation>
    <scope>NUCLEOTIDE SEQUENCE [LARGE SCALE GENOMIC DNA]</scope>
    <source>
        <strain evidence="2 3">3_1_6</strain>
    </source>
</reference>
<keyword evidence="3" id="KW-1185">Reference proteome</keyword>
<dbReference type="GeneID" id="78086462"/>
<dbReference type="HOGENOM" id="CLU_154432_0_0_7"/>
<accession>E5Y570</accession>
<organism evidence="2 3">
    <name type="scientific">Bilophila wadsworthia (strain 3_1_6)</name>
    <dbReference type="NCBI Taxonomy" id="563192"/>
    <lineage>
        <taxon>Bacteria</taxon>
        <taxon>Pseudomonadati</taxon>
        <taxon>Thermodesulfobacteriota</taxon>
        <taxon>Desulfovibrionia</taxon>
        <taxon>Desulfovibrionales</taxon>
        <taxon>Desulfovibrionaceae</taxon>
        <taxon>Bilophila</taxon>
    </lineage>
</organism>
<proteinExistence type="predicted"/>
<dbReference type="STRING" id="563192.HMPREF0179_01333"/>
<dbReference type="InterPro" id="IPR036736">
    <property type="entry name" value="ACP-like_sf"/>
</dbReference>
<dbReference type="Pfam" id="PF00550">
    <property type="entry name" value="PP-binding"/>
    <property type="match status" value="1"/>
</dbReference>
<sequence>MDYSEITDKVCGIVADIFECDPRALSGETRLMTDLPCESIDLLEIGARLGQTFHILIDDDVVFLRSLRYHVAHGGEPEAVIRREYPYLSPERVKALALGLSNPDAVPQLCLDDIAAYIRAALPSQEYE</sequence>
<dbReference type="OrthoDB" id="5420094at2"/>
<dbReference type="InterPro" id="IPR009081">
    <property type="entry name" value="PP-bd_ACP"/>
</dbReference>
<reference evidence="2 3" key="1">
    <citation type="submission" date="2010-10" db="EMBL/GenBank/DDBJ databases">
        <authorList>
            <consortium name="The Broad Institute Genome Sequencing Platform"/>
            <person name="Ward D."/>
            <person name="Earl A."/>
            <person name="Feldgarden M."/>
            <person name="Young S.K."/>
            <person name="Gargeya S."/>
            <person name="Zeng Q."/>
            <person name="Alvarado L."/>
            <person name="Berlin A."/>
            <person name="Bochicchio J."/>
            <person name="Chapman S.B."/>
            <person name="Chen Z."/>
            <person name="Freedman E."/>
            <person name="Gellesch M."/>
            <person name="Goldberg J."/>
            <person name="Griggs A."/>
            <person name="Gujja S."/>
            <person name="Heilman E."/>
            <person name="Heiman D."/>
            <person name="Howarth C."/>
            <person name="Mehta T."/>
            <person name="Neiman D."/>
            <person name="Pearson M."/>
            <person name="Roberts A."/>
            <person name="Saif S."/>
            <person name="Shea T."/>
            <person name="Shenoy N."/>
            <person name="Sisk P."/>
            <person name="Stolte C."/>
            <person name="Sykes S."/>
            <person name="White J."/>
            <person name="Yandava C."/>
            <person name="Allen-Vercoe E."/>
            <person name="Sibley C."/>
            <person name="Ambrose C.E."/>
            <person name="Strauss J."/>
            <person name="Daigneault M."/>
            <person name="Haas B."/>
            <person name="Nusbaum C."/>
            <person name="Birren B."/>
        </authorList>
    </citation>
    <scope>NUCLEOTIDE SEQUENCE [LARGE SCALE GENOMIC DNA]</scope>
    <source>
        <strain evidence="2 3">3_1_6</strain>
    </source>
</reference>
<dbReference type="Gene3D" id="1.10.1200.10">
    <property type="entry name" value="ACP-like"/>
    <property type="match status" value="1"/>
</dbReference>
<evidence type="ECO:0000313" key="2">
    <source>
        <dbReference type="EMBL" id="EFV44837.1"/>
    </source>
</evidence>
<feature type="domain" description="Carrier" evidence="1">
    <location>
        <begin position="8"/>
        <end position="63"/>
    </location>
</feature>
<dbReference type="Proteomes" id="UP000006034">
    <property type="component" value="Unassembled WGS sequence"/>
</dbReference>
<name>E5Y570_BILW3</name>
<gene>
    <name evidence="2" type="ORF">HMPREF0179_01333</name>
</gene>
<dbReference type="SUPFAM" id="SSF47336">
    <property type="entry name" value="ACP-like"/>
    <property type="match status" value="1"/>
</dbReference>
<dbReference type="AlphaFoldDB" id="E5Y570"/>
<evidence type="ECO:0000259" key="1">
    <source>
        <dbReference type="Pfam" id="PF00550"/>
    </source>
</evidence>
<dbReference type="RefSeq" id="WP_005026410.1">
    <property type="nucleotide sequence ID" value="NZ_KE150238.1"/>
</dbReference>
<dbReference type="EMBL" id="ADCP02000001">
    <property type="protein sequence ID" value="EFV44837.1"/>
    <property type="molecule type" value="Genomic_DNA"/>
</dbReference>
<protein>
    <recommendedName>
        <fullName evidence="1">Carrier domain-containing protein</fullName>
    </recommendedName>
</protein>
<dbReference type="eggNOG" id="COG0236">
    <property type="taxonomic scope" value="Bacteria"/>
</dbReference>
<comment type="caution">
    <text evidence="2">The sequence shown here is derived from an EMBL/GenBank/DDBJ whole genome shotgun (WGS) entry which is preliminary data.</text>
</comment>